<proteinExistence type="predicted"/>
<evidence type="ECO:0000313" key="2">
    <source>
        <dbReference type="EMBL" id="SDD38072.1"/>
    </source>
</evidence>
<evidence type="ECO:0008006" key="4">
    <source>
        <dbReference type="Google" id="ProtNLM"/>
    </source>
</evidence>
<protein>
    <recommendedName>
        <fullName evidence="4">Lipoprotein</fullName>
    </recommendedName>
</protein>
<dbReference type="Proteomes" id="UP000198717">
    <property type="component" value="Unassembled WGS sequence"/>
</dbReference>
<dbReference type="RefSeq" id="WP_143043100.1">
    <property type="nucleotide sequence ID" value="NZ_BJVY01000003.1"/>
</dbReference>
<comment type="caution">
    <text evidence="2">The sequence shown here is derived from an EMBL/GenBank/DDBJ whole genome shotgun (WGS) entry which is preliminary data.</text>
</comment>
<evidence type="ECO:0000256" key="1">
    <source>
        <dbReference type="SAM" id="MobiDB-lite"/>
    </source>
</evidence>
<dbReference type="EMBL" id="FNAJ01000001">
    <property type="protein sequence ID" value="SDD38072.1"/>
    <property type="molecule type" value="Genomic_DNA"/>
</dbReference>
<organism evidence="2 3">
    <name type="scientific">Myxococcus virescens</name>
    <dbReference type="NCBI Taxonomy" id="83456"/>
    <lineage>
        <taxon>Bacteria</taxon>
        <taxon>Pseudomonadati</taxon>
        <taxon>Myxococcota</taxon>
        <taxon>Myxococcia</taxon>
        <taxon>Myxococcales</taxon>
        <taxon>Cystobacterineae</taxon>
        <taxon>Myxococcaceae</taxon>
        <taxon>Myxococcus</taxon>
    </lineage>
</organism>
<dbReference type="PROSITE" id="PS51257">
    <property type="entry name" value="PROKAR_LIPOPROTEIN"/>
    <property type="match status" value="1"/>
</dbReference>
<accession>A0ABY0MIY9</accession>
<keyword evidence="3" id="KW-1185">Reference proteome</keyword>
<sequence>MNRKIVLCVVVFALAGCGHRGFYAHVPIASAALVHACAVAETDFHFQKAGGSLARKLEMEMAAGGEATSTVEIEVSKATPGFESTASSAKTLKFEVATIPSLDACLKWGYLPQLGLNGCLPNGGKSAPCTSANARDLLASLQNEKAIQQRASVDLACPAGPVLVSLMGFSPKQGVYKAEGCGKAARYVVANAAGGPQSQQGADSPMREIRREIEPGTGVSQDSL</sequence>
<reference evidence="2 3" key="1">
    <citation type="submission" date="2016-10" db="EMBL/GenBank/DDBJ databases">
        <authorList>
            <person name="Varghese N."/>
            <person name="Submissions S."/>
        </authorList>
    </citation>
    <scope>NUCLEOTIDE SEQUENCE [LARGE SCALE GENOMIC DNA]</scope>
    <source>
        <strain evidence="2 3">DSM 2260</strain>
    </source>
</reference>
<feature type="region of interest" description="Disordered" evidence="1">
    <location>
        <begin position="194"/>
        <end position="224"/>
    </location>
</feature>
<gene>
    <name evidence="2" type="ORF">SAMN04488504_101657</name>
</gene>
<name>A0ABY0MIY9_9BACT</name>
<evidence type="ECO:0000313" key="3">
    <source>
        <dbReference type="Proteomes" id="UP000198717"/>
    </source>
</evidence>
<feature type="compositionally biased region" description="Basic and acidic residues" evidence="1">
    <location>
        <begin position="205"/>
        <end position="214"/>
    </location>
</feature>